<dbReference type="InterPro" id="IPR004095">
    <property type="entry name" value="TGS"/>
</dbReference>
<proteinExistence type="predicted"/>
<dbReference type="CDD" id="cd01667">
    <property type="entry name" value="TGS_ThrRS"/>
    <property type="match status" value="1"/>
</dbReference>
<name>A0A1B6DBI7_9HEMI</name>
<dbReference type="InterPro" id="IPR012675">
    <property type="entry name" value="Beta-grasp_dom_sf"/>
</dbReference>
<dbReference type="Gene3D" id="3.10.20.30">
    <property type="match status" value="1"/>
</dbReference>
<gene>
    <name evidence="2" type="ORF">g.5140</name>
</gene>
<accession>A0A1B6DBI7</accession>
<organism evidence="2">
    <name type="scientific">Clastoptera arizonana</name>
    <name type="common">Arizona spittle bug</name>
    <dbReference type="NCBI Taxonomy" id="38151"/>
    <lineage>
        <taxon>Eukaryota</taxon>
        <taxon>Metazoa</taxon>
        <taxon>Ecdysozoa</taxon>
        <taxon>Arthropoda</taxon>
        <taxon>Hexapoda</taxon>
        <taxon>Insecta</taxon>
        <taxon>Pterygota</taxon>
        <taxon>Neoptera</taxon>
        <taxon>Paraneoptera</taxon>
        <taxon>Hemiptera</taxon>
        <taxon>Auchenorrhyncha</taxon>
        <taxon>Cercopoidea</taxon>
        <taxon>Clastopteridae</taxon>
        <taxon>Clastoptera</taxon>
    </lineage>
</organism>
<reference evidence="2" key="1">
    <citation type="submission" date="2015-12" db="EMBL/GenBank/DDBJ databases">
        <title>De novo transcriptome assembly of four potential Pierce s Disease insect vectors from Arizona vineyards.</title>
        <authorList>
            <person name="Tassone E.E."/>
        </authorList>
    </citation>
    <scope>NUCLEOTIDE SEQUENCE</scope>
</reference>
<feature type="non-terminal residue" evidence="2">
    <location>
        <position position="138"/>
    </location>
</feature>
<dbReference type="Pfam" id="PF02824">
    <property type="entry name" value="TGS"/>
    <property type="match status" value="1"/>
</dbReference>
<dbReference type="AlphaFoldDB" id="A0A1B6DBI7"/>
<dbReference type="EMBL" id="GEDC01014282">
    <property type="protein sequence ID" value="JAS23016.1"/>
    <property type="molecule type" value="Transcribed_RNA"/>
</dbReference>
<protein>
    <recommendedName>
        <fullName evidence="1">TGS domain-containing protein</fullName>
    </recommendedName>
</protein>
<evidence type="ECO:0000259" key="1">
    <source>
        <dbReference type="Pfam" id="PF02824"/>
    </source>
</evidence>
<sequence>MNSPIRKLTSPCGCLLNRAILTLIPLSNRHLSLNVSNEERKKQRFEIYNNEVKRQKEKIGRIEKIQINYLGIPQDESFVMNKYISTPYHVSQHINEWIRNRSVVALVNDTKLWDMHRPLVDDCTLRFLHFQDEDPFHV</sequence>
<feature type="domain" description="TGS" evidence="1">
    <location>
        <begin position="85"/>
        <end position="128"/>
    </location>
</feature>
<evidence type="ECO:0000313" key="2">
    <source>
        <dbReference type="EMBL" id="JAS23016.1"/>
    </source>
</evidence>